<dbReference type="RefSeq" id="WP_156729596.1">
    <property type="nucleotide sequence ID" value="NZ_CACRSZ010000040.1"/>
</dbReference>
<keyword evidence="1" id="KW-0812">Transmembrane</keyword>
<keyword evidence="1" id="KW-1133">Transmembrane helix</keyword>
<dbReference type="EMBL" id="CACRSZ010000040">
    <property type="protein sequence ID" value="VYT12248.1"/>
    <property type="molecule type" value="Genomic_DNA"/>
</dbReference>
<reference evidence="2" key="1">
    <citation type="submission" date="2019-11" db="EMBL/GenBank/DDBJ databases">
        <authorList>
            <person name="Feng L."/>
        </authorList>
    </citation>
    <scope>NUCLEOTIDE SEQUENCE</scope>
    <source>
        <strain evidence="2">BfaecisLFYP10</strain>
    </source>
</reference>
<keyword evidence="1" id="KW-0472">Membrane</keyword>
<name>A0A6N2U3F6_9BACE</name>
<feature type="transmembrane region" description="Helical" evidence="1">
    <location>
        <begin position="160"/>
        <end position="178"/>
    </location>
</feature>
<accession>A0A6N2U3F6</accession>
<sequence length="179" mass="20094">MGFLDNLGNEFGRKTGKALGNKLYGRHADDLRIGSSAQTSYERSNSSSIGQDFTDYEAIERAKRKTMEYEQNAQFLEDIIRIEFDSSNKESIIKELTTLASYIDLWLKGGAKKNLNVAKSKFDSGLAILTAIDPKNPMITFFTNKKADWTNYAIQKRNKTLIIVGTIVLIVLVGLFVIL</sequence>
<protein>
    <submittedName>
        <fullName evidence="2">Uncharacterized protein</fullName>
    </submittedName>
</protein>
<evidence type="ECO:0000256" key="1">
    <source>
        <dbReference type="SAM" id="Phobius"/>
    </source>
</evidence>
<gene>
    <name evidence="2" type="ORF">BFLFYP10_00511</name>
</gene>
<organism evidence="2">
    <name type="scientific">Bacteroides faecis</name>
    <dbReference type="NCBI Taxonomy" id="674529"/>
    <lineage>
        <taxon>Bacteria</taxon>
        <taxon>Pseudomonadati</taxon>
        <taxon>Bacteroidota</taxon>
        <taxon>Bacteroidia</taxon>
        <taxon>Bacteroidales</taxon>
        <taxon>Bacteroidaceae</taxon>
        <taxon>Bacteroides</taxon>
    </lineage>
</organism>
<evidence type="ECO:0000313" key="2">
    <source>
        <dbReference type="EMBL" id="VYT12248.1"/>
    </source>
</evidence>
<dbReference type="AlphaFoldDB" id="A0A6N2U3F6"/>
<proteinExistence type="predicted"/>